<name>A0ABP7DSX8_9ACTN</name>
<keyword evidence="5" id="KW-1185">Reference proteome</keyword>
<evidence type="ECO:0000313" key="5">
    <source>
        <dbReference type="Proteomes" id="UP001500902"/>
    </source>
</evidence>
<accession>A0ABP7DSX8</accession>
<reference evidence="5" key="1">
    <citation type="journal article" date="2019" name="Int. J. Syst. Evol. Microbiol.">
        <title>The Global Catalogue of Microorganisms (GCM) 10K type strain sequencing project: providing services to taxonomists for standard genome sequencing and annotation.</title>
        <authorList>
            <consortium name="The Broad Institute Genomics Platform"/>
            <consortium name="The Broad Institute Genome Sequencing Center for Infectious Disease"/>
            <person name="Wu L."/>
            <person name="Ma J."/>
        </authorList>
    </citation>
    <scope>NUCLEOTIDE SEQUENCE [LARGE SCALE GENOMIC DNA]</scope>
    <source>
        <strain evidence="5">JCM 16904</strain>
    </source>
</reference>
<feature type="region of interest" description="Disordered" evidence="1">
    <location>
        <begin position="750"/>
        <end position="774"/>
    </location>
</feature>
<feature type="transmembrane region" description="Helical" evidence="2">
    <location>
        <begin position="439"/>
        <end position="458"/>
    </location>
</feature>
<gene>
    <name evidence="4" type="ORF">GCM10022224_087810</name>
</gene>
<proteinExistence type="predicted"/>
<evidence type="ECO:0000256" key="2">
    <source>
        <dbReference type="SAM" id="Phobius"/>
    </source>
</evidence>
<feature type="transmembrane region" description="Helical" evidence="2">
    <location>
        <begin position="493"/>
        <end position="515"/>
    </location>
</feature>
<feature type="transmembrane region" description="Helical" evidence="2">
    <location>
        <begin position="464"/>
        <end position="481"/>
    </location>
</feature>
<dbReference type="Pfam" id="PF04389">
    <property type="entry name" value="Peptidase_M28"/>
    <property type="match status" value="1"/>
</dbReference>
<feature type="transmembrane region" description="Helical" evidence="2">
    <location>
        <begin position="335"/>
        <end position="353"/>
    </location>
</feature>
<dbReference type="PANTHER" id="PTHR12147:SF26">
    <property type="entry name" value="PEPTIDASE M28 DOMAIN-CONTAINING PROTEIN"/>
    <property type="match status" value="1"/>
</dbReference>
<keyword evidence="2" id="KW-1133">Transmembrane helix</keyword>
<dbReference type="RefSeq" id="WP_344892975.1">
    <property type="nucleotide sequence ID" value="NZ_BAAAZP010000199.1"/>
</dbReference>
<organism evidence="4 5">
    <name type="scientific">Nonomuraea antimicrobica</name>
    <dbReference type="NCBI Taxonomy" id="561173"/>
    <lineage>
        <taxon>Bacteria</taxon>
        <taxon>Bacillati</taxon>
        <taxon>Actinomycetota</taxon>
        <taxon>Actinomycetes</taxon>
        <taxon>Streptosporangiales</taxon>
        <taxon>Streptosporangiaceae</taxon>
        <taxon>Nonomuraea</taxon>
    </lineage>
</organism>
<sequence>MFKSLMVPARVRWITAGVAWAAPAIFVLLGVLMVMPPSPKDASAPAQVFSAARAMTHLERIARQPRPTGSPFAAEVRAYLVAELTRLGFRTEVQDTFGYREKEPTHFHGAQVRNVLGRLEGTGDGQAIMLVAHYDSVGAGPGANDDGVAVAALLEAARALTTDGPRRNDVIVLFSDAEEFDLIGSHAFMDKHPWARDVGLALNFEARGNSGPSVMFQSSGANSDLIAALDASGAPVGNSLGQAIYAIMPHYTDFDVVSGAGVRGMNFAYVGGLMYYHTTIDSLENVNPTSLQHHGEYALGITRYFIDRDLTGAQAIDVVYFNLPGIGLVAYPRSLTAPLGGFALLLAAAVVVMGVRRRLLSVRRLLLATPLVLAGVVLGGAAPWAAWEAVRALYPGYERIPNGDVYNSGLYLAAFGAVAVTVVAWWLRRAQRWVGRENLAAGAMLWWSILLVVVLLVLPEAGYLFTWPLIAGAGAALHLTVRRAATSPLRRVVCCLPAAAVGILLFAPVAYLSFLIAGPKYAGAVFALVTSLVVLAVPYLREVVPVGARRIPRISAGAAAVLLAVAVTTGGFTADKPVPNNFFYLLDADTGQARWGTLDEPPMAWTEKFAHAHDEDRLLPEFFRKSYPFRLGPAPSANLPGPEVEVLSNMVNQDVRTVRLNVRSVRNAPILEIVSQSPAVVSSAVVNGTRLANTHDRDPDGYRWSLHFIAPPKEGLELTLEIRSAEPFDLRVFDRSFSVMEIPELKGLVQRPEGTMPGNDDGDFVATSRGVTIT</sequence>
<keyword evidence="2" id="KW-0472">Membrane</keyword>
<feature type="transmembrane region" description="Helical" evidence="2">
    <location>
        <begin position="521"/>
        <end position="540"/>
    </location>
</feature>
<dbReference type="EMBL" id="BAAAZP010000199">
    <property type="protein sequence ID" value="GAA3708730.1"/>
    <property type="molecule type" value="Genomic_DNA"/>
</dbReference>
<dbReference type="PANTHER" id="PTHR12147">
    <property type="entry name" value="METALLOPEPTIDASE M28 FAMILY MEMBER"/>
    <property type="match status" value="1"/>
</dbReference>
<evidence type="ECO:0000313" key="4">
    <source>
        <dbReference type="EMBL" id="GAA3708730.1"/>
    </source>
</evidence>
<keyword evidence="2" id="KW-0812">Transmembrane</keyword>
<dbReference type="SUPFAM" id="SSF53187">
    <property type="entry name" value="Zn-dependent exopeptidases"/>
    <property type="match status" value="1"/>
</dbReference>
<feature type="transmembrane region" description="Helical" evidence="2">
    <location>
        <begin position="552"/>
        <end position="572"/>
    </location>
</feature>
<feature type="transmembrane region" description="Helical" evidence="2">
    <location>
        <begin position="365"/>
        <end position="385"/>
    </location>
</feature>
<comment type="caution">
    <text evidence="4">The sequence shown here is derived from an EMBL/GenBank/DDBJ whole genome shotgun (WGS) entry which is preliminary data.</text>
</comment>
<dbReference type="Gene3D" id="3.40.630.10">
    <property type="entry name" value="Zn peptidases"/>
    <property type="match status" value="1"/>
</dbReference>
<evidence type="ECO:0000259" key="3">
    <source>
        <dbReference type="Pfam" id="PF04389"/>
    </source>
</evidence>
<dbReference type="InterPro" id="IPR045175">
    <property type="entry name" value="M28_fam"/>
</dbReference>
<dbReference type="Proteomes" id="UP001500902">
    <property type="component" value="Unassembled WGS sequence"/>
</dbReference>
<feature type="transmembrane region" description="Helical" evidence="2">
    <location>
        <begin position="405"/>
        <end position="427"/>
    </location>
</feature>
<dbReference type="InterPro" id="IPR007484">
    <property type="entry name" value="Peptidase_M28"/>
</dbReference>
<feature type="transmembrane region" description="Helical" evidence="2">
    <location>
        <begin position="12"/>
        <end position="35"/>
    </location>
</feature>
<evidence type="ECO:0000256" key="1">
    <source>
        <dbReference type="SAM" id="MobiDB-lite"/>
    </source>
</evidence>
<protein>
    <submittedName>
        <fullName evidence="4">M20/M25/M40 family metallo-hydrolase</fullName>
    </submittedName>
</protein>
<feature type="domain" description="Peptidase M28" evidence="3">
    <location>
        <begin position="114"/>
        <end position="299"/>
    </location>
</feature>